<organism evidence="1 2">
    <name type="scientific">Rhizobium esperanzae</name>
    <dbReference type="NCBI Taxonomy" id="1967781"/>
    <lineage>
        <taxon>Bacteria</taxon>
        <taxon>Pseudomonadati</taxon>
        <taxon>Pseudomonadota</taxon>
        <taxon>Alphaproteobacteria</taxon>
        <taxon>Hyphomicrobiales</taxon>
        <taxon>Rhizobiaceae</taxon>
        <taxon>Rhizobium/Agrobacterium group</taxon>
        <taxon>Rhizobium</taxon>
    </lineage>
</organism>
<protein>
    <submittedName>
        <fullName evidence="1">Uncharacterized protein</fullName>
    </submittedName>
</protein>
<gene>
    <name evidence="1" type="ORF">GGD57_002776</name>
</gene>
<dbReference type="Proteomes" id="UP000540909">
    <property type="component" value="Unassembled WGS sequence"/>
</dbReference>
<dbReference type="EMBL" id="JACIFY010000009">
    <property type="protein sequence ID" value="MBB4236198.1"/>
    <property type="molecule type" value="Genomic_DNA"/>
</dbReference>
<proteinExistence type="predicted"/>
<evidence type="ECO:0000313" key="2">
    <source>
        <dbReference type="Proteomes" id="UP000540909"/>
    </source>
</evidence>
<sequence>MRSVARERIFCLFIIDFITDFSMLPPGTSAPAETY</sequence>
<name>A0A7W6R4B7_9HYPH</name>
<dbReference type="AlphaFoldDB" id="A0A7W6R4B7"/>
<reference evidence="1 2" key="1">
    <citation type="submission" date="2020-08" db="EMBL/GenBank/DDBJ databases">
        <title>Genomic Encyclopedia of Type Strains, Phase IV (KMG-V): Genome sequencing to study the core and pangenomes of soil and plant-associated prokaryotes.</title>
        <authorList>
            <person name="Whitman W."/>
        </authorList>
    </citation>
    <scope>NUCLEOTIDE SEQUENCE [LARGE SCALE GENOMIC DNA]</scope>
    <source>
        <strain evidence="1 2">SEMIA 4089</strain>
    </source>
</reference>
<comment type="caution">
    <text evidence="1">The sequence shown here is derived from an EMBL/GenBank/DDBJ whole genome shotgun (WGS) entry which is preliminary data.</text>
</comment>
<accession>A0A7W6R4B7</accession>
<evidence type="ECO:0000313" key="1">
    <source>
        <dbReference type="EMBL" id="MBB4236198.1"/>
    </source>
</evidence>